<feature type="signal peptide" evidence="1">
    <location>
        <begin position="1"/>
        <end position="17"/>
    </location>
</feature>
<dbReference type="AlphaFoldDB" id="A0AAV7F606"/>
<evidence type="ECO:0000256" key="1">
    <source>
        <dbReference type="SAM" id="SignalP"/>
    </source>
</evidence>
<evidence type="ECO:0000313" key="3">
    <source>
        <dbReference type="Proteomes" id="UP000825729"/>
    </source>
</evidence>
<reference evidence="2 3" key="1">
    <citation type="submission" date="2021-07" db="EMBL/GenBank/DDBJ databases">
        <title>The Aristolochia fimbriata genome: insights into angiosperm evolution, floral development and chemical biosynthesis.</title>
        <authorList>
            <person name="Jiao Y."/>
        </authorList>
    </citation>
    <scope>NUCLEOTIDE SEQUENCE [LARGE SCALE GENOMIC DNA]</scope>
    <source>
        <strain evidence="2">IBCAS-2021</strain>
        <tissue evidence="2">Leaf</tissue>
    </source>
</reference>
<feature type="chain" id="PRO_5043507526" evidence="1">
    <location>
        <begin position="18"/>
        <end position="332"/>
    </location>
</feature>
<evidence type="ECO:0000313" key="2">
    <source>
        <dbReference type="EMBL" id="KAG9455561.1"/>
    </source>
</evidence>
<protein>
    <submittedName>
        <fullName evidence="2">Uncharacterized protein</fullName>
    </submittedName>
</protein>
<organism evidence="2 3">
    <name type="scientific">Aristolochia fimbriata</name>
    <name type="common">White veined hardy Dutchman's pipe vine</name>
    <dbReference type="NCBI Taxonomy" id="158543"/>
    <lineage>
        <taxon>Eukaryota</taxon>
        <taxon>Viridiplantae</taxon>
        <taxon>Streptophyta</taxon>
        <taxon>Embryophyta</taxon>
        <taxon>Tracheophyta</taxon>
        <taxon>Spermatophyta</taxon>
        <taxon>Magnoliopsida</taxon>
        <taxon>Magnoliidae</taxon>
        <taxon>Piperales</taxon>
        <taxon>Aristolochiaceae</taxon>
        <taxon>Aristolochia</taxon>
    </lineage>
</organism>
<keyword evidence="3" id="KW-1185">Reference proteome</keyword>
<keyword evidence="1" id="KW-0732">Signal</keyword>
<comment type="caution">
    <text evidence="2">The sequence shown here is derived from an EMBL/GenBank/DDBJ whole genome shotgun (WGS) entry which is preliminary data.</text>
</comment>
<accession>A0AAV7F606</accession>
<sequence>MALLFLILNATRSYAFAASTAVSKVPSQTLDPLRPGSRISAANFPLPHPAGMNLLSRRSRFRLRHRRGFRLRHRLAPIHFGHQRGLWEGNFRRSDKLEGDAGDFFTGATGKFGRRHVLGNLVIPVRAVEIIRAVGFEAAGEEEAEELHNIMSSLVHRMCEQFRDLHGDEDLDDGRGGPFDHCKSCLYEKAESEKADVCGLTEMLFNCAVSALASALQITTQLIDDDYPTDDPRRDPLERYVVVFRTSREIMNNAYPYFHRLPGLHLGLRLDRGRAGGTTPTHNGIRRSLQRDLARHCRLALQYLVYYSKARRTTRSTKHEYDPHHLCSSSLL</sequence>
<name>A0AAV7F606_ARIFI</name>
<gene>
    <name evidence="2" type="ORF">H6P81_000069</name>
</gene>
<dbReference type="EMBL" id="JAINDJ010000002">
    <property type="protein sequence ID" value="KAG9455561.1"/>
    <property type="molecule type" value="Genomic_DNA"/>
</dbReference>
<dbReference type="Proteomes" id="UP000825729">
    <property type="component" value="Unassembled WGS sequence"/>
</dbReference>
<proteinExistence type="predicted"/>